<proteinExistence type="predicted"/>
<dbReference type="Pfam" id="PF00190">
    <property type="entry name" value="Cupin_1"/>
    <property type="match status" value="1"/>
</dbReference>
<reference evidence="3" key="1">
    <citation type="submission" date="2020-09" db="EMBL/GenBank/DDBJ databases">
        <title>A novel bacterium of genus Paenibacillus, isolated from South China Sea.</title>
        <authorList>
            <person name="Huang H."/>
            <person name="Mo K."/>
            <person name="Hu Y."/>
        </authorList>
    </citation>
    <scope>NUCLEOTIDE SEQUENCE</scope>
    <source>
        <strain evidence="3">IB182363</strain>
    </source>
</reference>
<evidence type="ECO:0000259" key="2">
    <source>
        <dbReference type="SMART" id="SM00835"/>
    </source>
</evidence>
<dbReference type="InterPro" id="IPR014710">
    <property type="entry name" value="RmlC-like_jellyroll"/>
</dbReference>
<feature type="domain" description="Cupin type-1" evidence="2">
    <location>
        <begin position="23"/>
        <end position="159"/>
    </location>
</feature>
<name>A0A927CGK8_9BACL</name>
<dbReference type="SMART" id="SM00835">
    <property type="entry name" value="Cupin_1"/>
    <property type="match status" value="1"/>
</dbReference>
<feature type="region of interest" description="Disordered" evidence="1">
    <location>
        <begin position="247"/>
        <end position="298"/>
    </location>
</feature>
<gene>
    <name evidence="3" type="ORF">IDH45_31950</name>
</gene>
<protein>
    <submittedName>
        <fullName evidence="3">Cupin domain-containing protein</fullName>
    </submittedName>
</protein>
<dbReference type="SUPFAM" id="SSF51182">
    <property type="entry name" value="RmlC-like cupins"/>
    <property type="match status" value="1"/>
</dbReference>
<dbReference type="Gene3D" id="2.60.120.10">
    <property type="entry name" value="Jelly Rolls"/>
    <property type="match status" value="1"/>
</dbReference>
<organism evidence="3 4">
    <name type="scientific">Paenibacillus oceani</name>
    <dbReference type="NCBI Taxonomy" id="2772510"/>
    <lineage>
        <taxon>Bacteria</taxon>
        <taxon>Bacillati</taxon>
        <taxon>Bacillota</taxon>
        <taxon>Bacilli</taxon>
        <taxon>Bacillales</taxon>
        <taxon>Paenibacillaceae</taxon>
        <taxon>Paenibacillus</taxon>
    </lineage>
</organism>
<dbReference type="Proteomes" id="UP000639396">
    <property type="component" value="Unassembled WGS sequence"/>
</dbReference>
<dbReference type="InterPro" id="IPR006045">
    <property type="entry name" value="Cupin_1"/>
</dbReference>
<dbReference type="InterPro" id="IPR011051">
    <property type="entry name" value="RmlC_Cupin_sf"/>
</dbReference>
<evidence type="ECO:0000256" key="1">
    <source>
        <dbReference type="SAM" id="MobiDB-lite"/>
    </source>
</evidence>
<dbReference type="EMBL" id="JACXJA010000063">
    <property type="protein sequence ID" value="MBD2866592.1"/>
    <property type="molecule type" value="Genomic_DNA"/>
</dbReference>
<sequence>MSISYMDYTSPSTQFSFDVNTSLFFKKNNQNYINVLSINQLNTLGNTSMLDIYLSAGNVVEPHIHQNASELVYCVTGAAVVSIVNPFSKKLMNFPIKPGQVANVPQGWWHYEIAMEDHTHLIAIFDAPIPEFIGGSDLLRLTPPEVFAQAYCLDAAKVKETFAPITDTVFIGPPNSCKTNTRAEQEGEDGEDVEEALKELTLQLQAAKEQALQLKAMQEQAMQEHASQLKAWQEQAVQEQEAQLQAMQDQAWQERPGQEQAVLEWTSSPRPDYFDTRGKSPVPPSRRRPMIGNGGAYL</sequence>
<dbReference type="AlphaFoldDB" id="A0A927CGK8"/>
<keyword evidence="4" id="KW-1185">Reference proteome</keyword>
<evidence type="ECO:0000313" key="4">
    <source>
        <dbReference type="Proteomes" id="UP000639396"/>
    </source>
</evidence>
<accession>A0A927CGK8</accession>
<dbReference type="CDD" id="cd20306">
    <property type="entry name" value="cupin_OxDC-like"/>
    <property type="match status" value="1"/>
</dbReference>
<evidence type="ECO:0000313" key="3">
    <source>
        <dbReference type="EMBL" id="MBD2866592.1"/>
    </source>
</evidence>
<comment type="caution">
    <text evidence="3">The sequence shown here is derived from an EMBL/GenBank/DDBJ whole genome shotgun (WGS) entry which is preliminary data.</text>
</comment>
<dbReference type="RefSeq" id="WP_190932206.1">
    <property type="nucleotide sequence ID" value="NZ_JACXJA010000063.1"/>
</dbReference>
<dbReference type="PANTHER" id="PTHR31238">
    <property type="entry name" value="GERMIN-LIKE PROTEIN SUBFAMILY 3 MEMBER 3"/>
    <property type="match status" value="1"/>
</dbReference>